<gene>
    <name evidence="1" type="ORF">ACFOKA_18035</name>
</gene>
<proteinExistence type="predicted"/>
<dbReference type="EMBL" id="JBHRSL010000028">
    <property type="protein sequence ID" value="MFC3053802.1"/>
    <property type="molecule type" value="Genomic_DNA"/>
</dbReference>
<evidence type="ECO:0000313" key="2">
    <source>
        <dbReference type="Proteomes" id="UP001595444"/>
    </source>
</evidence>
<comment type="caution">
    <text evidence="1">The sequence shown here is derived from an EMBL/GenBank/DDBJ whole genome shotgun (WGS) entry which is preliminary data.</text>
</comment>
<name>A0ABV7DB18_9PROT</name>
<evidence type="ECO:0008006" key="3">
    <source>
        <dbReference type="Google" id="ProtNLM"/>
    </source>
</evidence>
<dbReference type="Proteomes" id="UP001595444">
    <property type="component" value="Unassembled WGS sequence"/>
</dbReference>
<protein>
    <recommendedName>
        <fullName evidence="3">Tyr recombinase domain-containing protein</fullName>
    </recommendedName>
</protein>
<keyword evidence="2" id="KW-1185">Reference proteome</keyword>
<accession>A0ABV7DB18</accession>
<dbReference type="RefSeq" id="WP_194214383.1">
    <property type="nucleotide sequence ID" value="NZ_CP061205.1"/>
</dbReference>
<evidence type="ECO:0000313" key="1">
    <source>
        <dbReference type="EMBL" id="MFC3053802.1"/>
    </source>
</evidence>
<organism evidence="1 2">
    <name type="scientific">Kordiimonas pumila</name>
    <dbReference type="NCBI Taxonomy" id="2161677"/>
    <lineage>
        <taxon>Bacteria</taxon>
        <taxon>Pseudomonadati</taxon>
        <taxon>Pseudomonadota</taxon>
        <taxon>Alphaproteobacteria</taxon>
        <taxon>Kordiimonadales</taxon>
        <taxon>Kordiimonadaceae</taxon>
        <taxon>Kordiimonas</taxon>
    </lineage>
</organism>
<reference evidence="2" key="1">
    <citation type="journal article" date="2019" name="Int. J. Syst. Evol. Microbiol.">
        <title>The Global Catalogue of Microorganisms (GCM) 10K type strain sequencing project: providing services to taxonomists for standard genome sequencing and annotation.</title>
        <authorList>
            <consortium name="The Broad Institute Genomics Platform"/>
            <consortium name="The Broad Institute Genome Sequencing Center for Infectious Disease"/>
            <person name="Wu L."/>
            <person name="Ma J."/>
        </authorList>
    </citation>
    <scope>NUCLEOTIDE SEQUENCE [LARGE SCALE GENOMIC DNA]</scope>
    <source>
        <strain evidence="2">KCTC 62164</strain>
    </source>
</reference>
<sequence>MANTKKKTQSNAEIARKVVLKERTLSANFNAQGMPENKAFLEKSLRALEDMPAGSEEWCLAFLATISLLTGRSLEPLIEIGFKENSEANEWWVIQDDEAWLCYRPDIIRDNMENTVGANSLSVLVNVIKTTYFSQPIPRALTKHLWTCFGLVESI</sequence>